<dbReference type="GO" id="GO:0016787">
    <property type="term" value="F:hydrolase activity"/>
    <property type="evidence" value="ECO:0007669"/>
    <property type="project" value="UniProtKB-UniRule"/>
</dbReference>
<dbReference type="InterPro" id="IPR041677">
    <property type="entry name" value="DNA2/NAM7_AAA_11"/>
</dbReference>
<evidence type="ECO:0000256" key="2">
    <source>
        <dbReference type="ARBA" id="ARBA00022801"/>
    </source>
</evidence>
<evidence type="ECO:0000256" key="3">
    <source>
        <dbReference type="ARBA" id="ARBA00022806"/>
    </source>
</evidence>
<dbReference type="FunFam" id="3.40.50.300:FF:000326">
    <property type="entry name" value="P-loop containing nucleoside triphosphate hydrolase"/>
    <property type="match status" value="2"/>
</dbReference>
<dbReference type="Pfam" id="PF00580">
    <property type="entry name" value="UvrD-helicase"/>
    <property type="match status" value="1"/>
</dbReference>
<dbReference type="Gene3D" id="3.40.50.300">
    <property type="entry name" value="P-loop containing nucleotide triphosphate hydrolases"/>
    <property type="match status" value="6"/>
</dbReference>
<keyword evidence="4 5" id="KW-0067">ATP-binding</keyword>
<feature type="domain" description="UvrD-like helicase ATP-binding" evidence="6">
    <location>
        <begin position="1975"/>
        <end position="2372"/>
    </location>
</feature>
<dbReference type="PANTHER" id="PTHR21529:SF4">
    <property type="entry name" value="TPR AND ANKYRIN REPEAT-CONTAINING PROTEIN 1"/>
    <property type="match status" value="1"/>
</dbReference>
<keyword evidence="2 5" id="KW-0378">Hydrolase</keyword>
<reference evidence="7" key="2">
    <citation type="submission" date="2023-06" db="EMBL/GenBank/DDBJ databases">
        <authorList>
            <person name="Swenson N.G."/>
            <person name="Wegrzyn J.L."/>
            <person name="Mcevoy S.L."/>
        </authorList>
    </citation>
    <scope>NUCLEOTIDE SEQUENCE</scope>
    <source>
        <strain evidence="7">NS2018</strain>
        <tissue evidence="7">Leaf</tissue>
    </source>
</reference>
<keyword evidence="3 5" id="KW-0347">Helicase</keyword>
<dbReference type="GO" id="GO:0005524">
    <property type="term" value="F:ATP binding"/>
    <property type="evidence" value="ECO:0007669"/>
    <property type="project" value="UniProtKB-UniRule"/>
</dbReference>
<sequence>MMRGRGSTKKTAVPDANGLYDAVFSLSLKNILNENFFKDKVEKIPESFGSVEQYFGSFVLPLLEETRSELYSAMETISEAPLTKVVSLKSKKNKERLYDVVVDRRWQNRSSSNHDKEPHESFPGDILILTDTKPETATDLLKVGRMCTFVSVLFKNHIGTTLKLKASKDIPVDDGSLKGSLFLIFLTNVTPIKRIFHSLYMSRNLKIVKEILCTDPGVVKRNCELCCVQQNKLLGPRLLPGLNDSQAKAVSTCLSRMHCNHKSSVDLIWGPPGTGKTKTVSILLFNLLKVRKCRTLVCAPTNVAITEVASRVLKLLKESFDGDTGRDILSCPLGDILLFGNKERLKIGAEIEEIFIDHRVKRLQECFGQQKGWKHQLDSMKAFLEGCVFQYHIFLQNELKKKKDIMSCENEKLENKSFLEFVRESFKSSKTSLRKCLSVLFRHIPGIYISGNILQKVKSLSRLLDSFEALLLQDNVASKELEVLFSHSVIEDLSQSSMNEKYLLHKKRSECHSALNILQNSFHQLNIPKKLEDLCLQKATLIFCTVSSSYKLHSGKMEPFKFLVIDEAAQLKECETTIPLQLPGVQHAVLIGDENQLPAMVKSSVSDKAGFGRSLFERLSSLGHTKHLLNIQYRMHPSISSFPNSNFYLDQISDGQNVEKESYRKQYLPGQMFGPYSFINIFGGKEEHGNAGCSLRNMVEVSAVVIIVQKLYKAWNGSKKKLSVGVVSPYNGQVVAIQQKLGRKYENRDGFSVRVKSVDGFQGSEEDIIIISTVRSNSSGSIGFLSKLQRVNVALTRARHCLWILGNERTLTRSNSVWGTLVRDAKYRRCFFNADEDKDLARATPRSNVYEDKDLATRTAVYSKTDVEKLCFKLMTERDGSTRKKPVYSEEGWPPPPPQDEGITFRGGHCGALSLKVNPRLFPSFSPLLLLSLDRGVADLFTVWVLVERQRAEVRKIPETFQSVGQYFGSFVYPLLEETRAQLCSSFDTIKEAPYAQIVRLEESKPYRYGTHLYNVKVDEWKNRFSSGKDPYKTLPGDVLILADAKPESASDLQRLGRMWTFLLVTKTPHEDEDEKEIGYRHFDFQVEASRGNQVDDDMKKSLFMIFLINIIPSKRIWNSLHECGNLKIINEVLCTNSVVEENCQLCVQCEVSWYENFRPNLSSTLNNSQVEAVMTCLARIQCNHKSSVDLIWGSTGTGKTKTVSMLLFTLFKMKRKTLVCSPTNVAIKEVASHLLKLVKESYQADSRRDTMFCPLGDILLFGNKDRLKVGDEVEEIYMDYRLKRLKKFFRLTTGWKQCFNSMMDVLKDCVSQYHIFLENGNGKSMSFLEFVREKLKCAATPLRNCLFVFYTHIPKSVILEHNLQNILSFISLLDSFESLLLHDNVASEELEELFSHPVEDFSELIKDRKYLLQQRRSECYFALKCLMDSLNSCNLPSVVNHKSLMEKASLICCTASSSYKLHSVAMESLNILVIDEAAQLRESESTIPLQLPDIKHAILIGDECQLPAMVASNVSNEAGFGRSLFERLSTLGHPKHVLSIQYRMHPSISFFPNFQFYQNQILDGLNVKSISYEKHYLPGPMFGTYSFINILGGREEFDDVGHSCKNMVEVAVVPKILLKLYKAWIGSNRKLSVGVVSPYAAQVLAIKDRLGDKYESSDGFSVKVKSVDGFQGGEEDIIIISTVRSNAGGSIGFLSKPQRVNVALSRARHSLWILGSERTLTRSESVWESLVRDAKDRRCFFNADEDNDLAKAILQVKKELDELEELLNPDSILFRNQRWKIVFSENFLKSFKKLKLAQKKKSVINLLLKLASGWRPKKRKIDSVCESSSHIVKHFKVEGLNIVCSIDIVKELQYIQVLKVWDILPLEDVSKLVKRLDDIFVKYTDDYVNRCKEKCLEGNLEVPKTWVTSSEIVSVKELSNESENVLSGDAFDGRSYVENTKVSESLLLIKFYSLSSDIVSHLLSDRDGRELDLPFEVTDEQREMILFPRSTFIHGRSGTGKTTILIMKLFQKEKLHHLAMEGFYGAETETDRHISQENEVEEVIEETKRPILRQLFVTVSPKLCFAVKQHISHLKSSALGEKFPEESSLLDVDDFDDAAEFHDIPNSFVDIPLKSFPLVITYHKFLMMLDGTLGTSYFVRFLDIKKPSYGRIQSSRSVALQTFIRTKEVNFERFSSVYWPLFNTELTKKLDSSRVFTEIISHIKGGLRAMDVGDGRLSREDYVQLSGGRVSNLSTRKREKIYDAFLNYEKMKVENGEFDLADLVIDLHFRLRDENFHVDEMDFVYIDEAQDLTMSQIALFKYICRNVAEGFVFSGDTAQTIAREVDFRFQDIRALFYKKFVLESRCNGHVGREQKGQISDVLSLRQNFRTHSGVLKLAQSIIELLFRFFPHSIDVLKPEISLIYGEPPILLESENNEDAIIKIFGNRGNFGGNIVGFGAQQVILVRDDCARKEISNHVGKQALVLTILECKGLEFQDVLLYNFFGTSTLKIKWRVIYEYMKEQDLLDSPRSFPSFDEAKHSILCSELKQLYVAITRTRQRLWIWENMEELSKPMFDLWKKKSLIQVRQLDDSLAQAMQVASSPEEWRSQGIKLFHEHNYEMATMCFERAGDTYWERRSKAASLKAAADRERNSNPEEANIILREAAEIFEAIGKADTAARCFSDLGDYERAGRIYLEKCEESELERAAECFYLARCYERSAKVYAKGNFFSECLNACSIGKLFDLGLQCIEYWKQHTNTDIGAVKRRDDINKIEQDFLESCALHYHKLKDGKSMMKFVKAFHSIDLRRSFLKSLNCLNELLLLEEESGNFLEAATIAKLGGDVIHSAGFLQKAGNFKEASTLILNYVFSNSLWSHGSKGWPLKQFSQKEELLEKAKSFAKNDSNQFYEFVCNEAEILSNNQANLLTMNQ</sequence>
<evidence type="ECO:0000313" key="7">
    <source>
        <dbReference type="EMBL" id="KAK0574339.1"/>
    </source>
</evidence>
<dbReference type="Pfam" id="PF13087">
    <property type="entry name" value="AAA_12"/>
    <property type="match status" value="2"/>
</dbReference>
<dbReference type="Proteomes" id="UP001168877">
    <property type="component" value="Unassembled WGS sequence"/>
</dbReference>
<dbReference type="InterPro" id="IPR014016">
    <property type="entry name" value="UvrD-like_ATP-bd"/>
</dbReference>
<dbReference type="SUPFAM" id="SSF52540">
    <property type="entry name" value="P-loop containing nucleoside triphosphate hydrolases"/>
    <property type="match status" value="3"/>
</dbReference>
<name>A0AA39RIE8_ACESA</name>
<evidence type="ECO:0000259" key="6">
    <source>
        <dbReference type="PROSITE" id="PS51198"/>
    </source>
</evidence>
<dbReference type="InterPro" id="IPR047187">
    <property type="entry name" value="SF1_C_Upf1"/>
</dbReference>
<dbReference type="CDD" id="cd18808">
    <property type="entry name" value="SF1_C_Upf1"/>
    <property type="match status" value="2"/>
</dbReference>
<keyword evidence="8" id="KW-1185">Reference proteome</keyword>
<evidence type="ECO:0000256" key="5">
    <source>
        <dbReference type="PROSITE-ProRule" id="PRU00560"/>
    </source>
</evidence>
<dbReference type="Pfam" id="PF13086">
    <property type="entry name" value="AAA_11"/>
    <property type="match status" value="2"/>
</dbReference>
<dbReference type="GO" id="GO:0005694">
    <property type="term" value="C:chromosome"/>
    <property type="evidence" value="ECO:0007669"/>
    <property type="project" value="UniProtKB-ARBA"/>
</dbReference>
<comment type="caution">
    <text evidence="7">The sequence shown here is derived from an EMBL/GenBank/DDBJ whole genome shotgun (WGS) entry which is preliminary data.</text>
</comment>
<dbReference type="InterPro" id="IPR027417">
    <property type="entry name" value="P-loop_NTPase"/>
</dbReference>
<dbReference type="InterPro" id="IPR045529">
    <property type="entry name" value="DUF6469"/>
</dbReference>
<reference evidence="7" key="1">
    <citation type="journal article" date="2022" name="Plant J.">
        <title>Strategies of tolerance reflected in two North American maple genomes.</title>
        <authorList>
            <person name="McEvoy S.L."/>
            <person name="Sezen U.U."/>
            <person name="Trouern-Trend A."/>
            <person name="McMahon S.M."/>
            <person name="Schaberg P.G."/>
            <person name="Yang J."/>
            <person name="Wegrzyn J.L."/>
            <person name="Swenson N.G."/>
        </authorList>
    </citation>
    <scope>NUCLEOTIDE SEQUENCE</scope>
    <source>
        <strain evidence="7">NS2018</strain>
    </source>
</reference>
<gene>
    <name evidence="7" type="ORF">LWI29_022101</name>
</gene>
<feature type="binding site" evidence="5">
    <location>
        <begin position="1996"/>
        <end position="2003"/>
    </location>
    <ligand>
        <name>ATP</name>
        <dbReference type="ChEBI" id="CHEBI:30616"/>
    </ligand>
</feature>
<dbReference type="GO" id="GO:0004386">
    <property type="term" value="F:helicase activity"/>
    <property type="evidence" value="ECO:0007669"/>
    <property type="project" value="UniProtKB-UniRule"/>
</dbReference>
<keyword evidence="1 5" id="KW-0547">Nucleotide-binding</keyword>
<dbReference type="InterPro" id="IPR039904">
    <property type="entry name" value="TRANK1"/>
</dbReference>
<dbReference type="PANTHER" id="PTHR21529">
    <property type="entry name" value="MAMMARY TURMOR VIRUS RECEPTOR HOMOLOG 1, 2 MTVR1, 2"/>
    <property type="match status" value="1"/>
</dbReference>
<evidence type="ECO:0000256" key="1">
    <source>
        <dbReference type="ARBA" id="ARBA00022741"/>
    </source>
</evidence>
<accession>A0AA39RIE8</accession>
<dbReference type="PROSITE" id="PS51198">
    <property type="entry name" value="UVRD_HELICASE_ATP_BIND"/>
    <property type="match status" value="1"/>
</dbReference>
<organism evidence="7 8">
    <name type="scientific">Acer saccharum</name>
    <name type="common">Sugar maple</name>
    <dbReference type="NCBI Taxonomy" id="4024"/>
    <lineage>
        <taxon>Eukaryota</taxon>
        <taxon>Viridiplantae</taxon>
        <taxon>Streptophyta</taxon>
        <taxon>Embryophyta</taxon>
        <taxon>Tracheophyta</taxon>
        <taxon>Spermatophyta</taxon>
        <taxon>Magnoliopsida</taxon>
        <taxon>eudicotyledons</taxon>
        <taxon>Gunneridae</taxon>
        <taxon>Pentapetalae</taxon>
        <taxon>rosids</taxon>
        <taxon>malvids</taxon>
        <taxon>Sapindales</taxon>
        <taxon>Sapindaceae</taxon>
        <taxon>Hippocastanoideae</taxon>
        <taxon>Acereae</taxon>
        <taxon>Acer</taxon>
    </lineage>
</organism>
<dbReference type="EMBL" id="JAUESC010000387">
    <property type="protein sequence ID" value="KAK0574339.1"/>
    <property type="molecule type" value="Genomic_DNA"/>
</dbReference>
<evidence type="ECO:0000256" key="4">
    <source>
        <dbReference type="ARBA" id="ARBA00022840"/>
    </source>
</evidence>
<dbReference type="InterPro" id="IPR041679">
    <property type="entry name" value="DNA2/NAM7-like_C"/>
</dbReference>
<protein>
    <recommendedName>
        <fullName evidence="6">UvrD-like helicase ATP-binding domain-containing protein</fullName>
    </recommendedName>
</protein>
<evidence type="ECO:0000313" key="8">
    <source>
        <dbReference type="Proteomes" id="UP001168877"/>
    </source>
</evidence>
<dbReference type="Pfam" id="PF20073">
    <property type="entry name" value="DUF6469"/>
    <property type="match status" value="2"/>
</dbReference>
<proteinExistence type="predicted"/>